<dbReference type="AlphaFoldDB" id="A0A6M3ZXU5"/>
<protein>
    <submittedName>
        <fullName evidence="2">DUF3108 domain-containing protein</fullName>
    </submittedName>
</protein>
<organism evidence="2 3">
    <name type="scientific">Herbaspirillum rubrisubalbicans Os34</name>
    <dbReference type="NCBI Taxonomy" id="1235827"/>
    <lineage>
        <taxon>Bacteria</taxon>
        <taxon>Pseudomonadati</taxon>
        <taxon>Pseudomonadota</taxon>
        <taxon>Betaproteobacteria</taxon>
        <taxon>Burkholderiales</taxon>
        <taxon>Oxalobacteraceae</taxon>
        <taxon>Herbaspirillum</taxon>
    </lineage>
</organism>
<dbReference type="InterPro" id="IPR021457">
    <property type="entry name" value="DUF3108"/>
</dbReference>
<reference evidence="2 3" key="1">
    <citation type="journal article" date="2012" name="J. Bacteriol.">
        <title>Genome sequence of the pathogenic Herbaspirillum seropedicae strain Os34, isolated from rice roots.</title>
        <authorList>
            <person name="Ye W."/>
            <person name="Ye S."/>
            <person name="Liu J."/>
            <person name="Chang S."/>
            <person name="Chen M."/>
            <person name="Zhu B."/>
            <person name="Guo L."/>
            <person name="An Q."/>
        </authorList>
    </citation>
    <scope>NUCLEOTIDE SEQUENCE [LARGE SCALE GENOMIC DNA]</scope>
    <source>
        <strain evidence="2 3">Os34</strain>
    </source>
</reference>
<feature type="chain" id="PRO_5026788415" evidence="1">
    <location>
        <begin position="33"/>
        <end position="260"/>
    </location>
</feature>
<gene>
    <name evidence="2" type="ORF">C798_23935</name>
</gene>
<accession>A0A6M3ZXU5</accession>
<keyword evidence="1" id="KW-0732">Signal</keyword>
<proteinExistence type="predicted"/>
<dbReference type="EMBL" id="CP008956">
    <property type="protein sequence ID" value="QJQ03171.1"/>
    <property type="molecule type" value="Genomic_DNA"/>
</dbReference>
<dbReference type="Pfam" id="PF11306">
    <property type="entry name" value="DUF3108"/>
    <property type="match status" value="1"/>
</dbReference>
<feature type="signal peptide" evidence="1">
    <location>
        <begin position="1"/>
        <end position="32"/>
    </location>
</feature>
<dbReference type="RefSeq" id="WP_017453693.1">
    <property type="nucleotide sequence ID" value="NZ_CP008956.1"/>
</dbReference>
<evidence type="ECO:0000313" key="3">
    <source>
        <dbReference type="Proteomes" id="UP000501648"/>
    </source>
</evidence>
<dbReference type="Proteomes" id="UP000501648">
    <property type="component" value="Chromosome"/>
</dbReference>
<name>A0A6M3ZXU5_9BURK</name>
<evidence type="ECO:0000313" key="2">
    <source>
        <dbReference type="EMBL" id="QJQ03171.1"/>
    </source>
</evidence>
<sequence>MNKLSHRLLTTTLRTLAALPLAALLASAPAQAAEGPHPVEKRPFNLPPSAELHYAISAKQSGIDLKGEGLVKWSQSKTAYSVTTETRAMLLGKILETSSEGAIDAYGLAPSRFVEKRLRREPTTTTFNREQNKITFTESAESFPLQGGEQDRTGITWQFVAIARANAAKMKPGSEWKFFVAGPRDAEQWTFKVVGREKVKTAQGETEALHLFRNPPPDDQAQKLDIWLAPKMEWYPVRLKFTDPNGDYIEQVLDSVNKTH</sequence>
<evidence type="ECO:0000256" key="1">
    <source>
        <dbReference type="SAM" id="SignalP"/>
    </source>
</evidence>